<proteinExistence type="predicted"/>
<reference evidence="2 3" key="1">
    <citation type="submission" date="2018-09" db="EMBL/GenBank/DDBJ databases">
        <title>Complete genome sequence of Euzebya sp. DY32-46 isolated from seawater of Pacific Ocean.</title>
        <authorList>
            <person name="Xu L."/>
            <person name="Wu Y.-H."/>
            <person name="Xu X.-W."/>
        </authorList>
    </citation>
    <scope>NUCLEOTIDE SEQUENCE [LARGE SCALE GENOMIC DNA]</scope>
    <source>
        <strain evidence="2 3">DY32-46</strain>
    </source>
</reference>
<feature type="domain" description="SnoaL-like" evidence="1">
    <location>
        <begin position="7"/>
        <end position="109"/>
    </location>
</feature>
<dbReference type="Gene3D" id="3.10.450.50">
    <property type="match status" value="1"/>
</dbReference>
<dbReference type="InterPro" id="IPR032710">
    <property type="entry name" value="NTF2-like_dom_sf"/>
</dbReference>
<dbReference type="Proteomes" id="UP000264006">
    <property type="component" value="Chromosome"/>
</dbReference>
<accession>A0A346Y4J0</accession>
<evidence type="ECO:0000259" key="1">
    <source>
        <dbReference type="Pfam" id="PF12680"/>
    </source>
</evidence>
<dbReference type="SUPFAM" id="SSF54427">
    <property type="entry name" value="NTF2-like"/>
    <property type="match status" value="1"/>
</dbReference>
<sequence length="127" mass="13820">MTVEELRAAIEAAFAGDPDDAAELFADDAVLVDTVGEPPVEGQDAVLAHFLAYGGRREVAAVHDVWLAGDRGALSYTVWFRADSHAYGQHGRVLLTLDAPVEEDGRISRWDGVWVERDADLSPWGDD</sequence>
<organism evidence="2 3">
    <name type="scientific">Euzebya pacifica</name>
    <dbReference type="NCBI Taxonomy" id="1608957"/>
    <lineage>
        <taxon>Bacteria</taxon>
        <taxon>Bacillati</taxon>
        <taxon>Actinomycetota</taxon>
        <taxon>Nitriliruptoria</taxon>
        <taxon>Euzebyales</taxon>
    </lineage>
</organism>
<dbReference type="EMBL" id="CP031165">
    <property type="protein sequence ID" value="AXV09387.1"/>
    <property type="molecule type" value="Genomic_DNA"/>
</dbReference>
<dbReference type="OrthoDB" id="5243345at2"/>
<dbReference type="Pfam" id="PF12680">
    <property type="entry name" value="SnoaL_2"/>
    <property type="match status" value="1"/>
</dbReference>
<name>A0A346Y4J0_9ACTN</name>
<evidence type="ECO:0000313" key="2">
    <source>
        <dbReference type="EMBL" id="AXV09387.1"/>
    </source>
</evidence>
<dbReference type="KEGG" id="euz:DVS28_a4726"/>
<gene>
    <name evidence="2" type="ORF">DVS28_a4726</name>
</gene>
<dbReference type="AlphaFoldDB" id="A0A346Y4J0"/>
<protein>
    <recommendedName>
        <fullName evidence="1">SnoaL-like domain-containing protein</fullName>
    </recommendedName>
</protein>
<dbReference type="InterPro" id="IPR037401">
    <property type="entry name" value="SnoaL-like"/>
</dbReference>
<evidence type="ECO:0000313" key="3">
    <source>
        <dbReference type="Proteomes" id="UP000264006"/>
    </source>
</evidence>
<keyword evidence="3" id="KW-1185">Reference proteome</keyword>
<dbReference type="RefSeq" id="WP_114593579.1">
    <property type="nucleotide sequence ID" value="NZ_CP031165.1"/>
</dbReference>